<dbReference type="EMBL" id="WUBS01000001">
    <property type="protein sequence ID" value="NDL61539.1"/>
    <property type="molecule type" value="Genomic_DNA"/>
</dbReference>
<evidence type="ECO:0000256" key="2">
    <source>
        <dbReference type="SAM" id="SignalP"/>
    </source>
</evidence>
<keyword evidence="4" id="KW-1185">Reference proteome</keyword>
<reference evidence="3 4" key="1">
    <citation type="submission" date="2019-12" db="EMBL/GenBank/DDBJ databases">
        <authorList>
            <person name="Lee S.D."/>
        </authorList>
    </citation>
    <scope>NUCLEOTIDE SEQUENCE [LARGE SCALE GENOMIC DNA]</scope>
    <source>
        <strain evidence="3 4">SAP-6</strain>
    </source>
</reference>
<feature type="chain" id="PRO_5032533398" description="DUF4148 domain-containing protein" evidence="2">
    <location>
        <begin position="24"/>
        <end position="86"/>
    </location>
</feature>
<reference evidence="3 4" key="2">
    <citation type="submission" date="2020-02" db="EMBL/GenBank/DDBJ databases">
        <title>The new genus of Enterobacteriales.</title>
        <authorList>
            <person name="Kim I.S."/>
        </authorList>
    </citation>
    <scope>NUCLEOTIDE SEQUENCE [LARGE SCALE GENOMIC DNA]</scope>
    <source>
        <strain evidence="3 4">SAP-6</strain>
    </source>
</reference>
<organism evidence="3 4">
    <name type="scientific">Acerihabitans arboris</name>
    <dbReference type="NCBI Taxonomy" id="2691583"/>
    <lineage>
        <taxon>Bacteria</taxon>
        <taxon>Pseudomonadati</taxon>
        <taxon>Pseudomonadota</taxon>
        <taxon>Gammaproteobacteria</taxon>
        <taxon>Enterobacterales</taxon>
        <taxon>Pectobacteriaceae</taxon>
        <taxon>Acerihabitans</taxon>
    </lineage>
</organism>
<accession>A0A845SCA5</accession>
<feature type="signal peptide" evidence="2">
    <location>
        <begin position="1"/>
        <end position="23"/>
    </location>
</feature>
<feature type="compositionally biased region" description="Polar residues" evidence="1">
    <location>
        <begin position="70"/>
        <end position="86"/>
    </location>
</feature>
<feature type="region of interest" description="Disordered" evidence="1">
    <location>
        <begin position="44"/>
        <end position="86"/>
    </location>
</feature>
<evidence type="ECO:0000313" key="3">
    <source>
        <dbReference type="EMBL" id="NDL61539.1"/>
    </source>
</evidence>
<dbReference type="InterPro" id="IPR036275">
    <property type="entry name" value="YdgH-like_sf"/>
</dbReference>
<dbReference type="Proteomes" id="UP000461443">
    <property type="component" value="Unassembled WGS sequence"/>
</dbReference>
<sequence>MMKRANLVIGALALSAISFGSVAADAIDTAQYDSHQAVLTTISARTGMPPLPGHHSERAVRDDNRAYPMTSVSGQNNMHNTSVVYE</sequence>
<dbReference type="SUPFAM" id="SSF159871">
    <property type="entry name" value="YdgH-like"/>
    <property type="match status" value="1"/>
</dbReference>
<dbReference type="RefSeq" id="WP_162364207.1">
    <property type="nucleotide sequence ID" value="NZ_WUBS01000001.1"/>
</dbReference>
<feature type="compositionally biased region" description="Basic and acidic residues" evidence="1">
    <location>
        <begin position="54"/>
        <end position="65"/>
    </location>
</feature>
<gene>
    <name evidence="3" type="ORF">GRH90_01990</name>
</gene>
<proteinExistence type="predicted"/>
<comment type="caution">
    <text evidence="3">The sequence shown here is derived from an EMBL/GenBank/DDBJ whole genome shotgun (WGS) entry which is preliminary data.</text>
</comment>
<evidence type="ECO:0000313" key="4">
    <source>
        <dbReference type="Proteomes" id="UP000461443"/>
    </source>
</evidence>
<name>A0A845SCA5_9GAMM</name>
<dbReference type="AlphaFoldDB" id="A0A845SCA5"/>
<evidence type="ECO:0008006" key="5">
    <source>
        <dbReference type="Google" id="ProtNLM"/>
    </source>
</evidence>
<protein>
    <recommendedName>
        <fullName evidence="5">DUF4148 domain-containing protein</fullName>
    </recommendedName>
</protein>
<keyword evidence="2" id="KW-0732">Signal</keyword>
<evidence type="ECO:0000256" key="1">
    <source>
        <dbReference type="SAM" id="MobiDB-lite"/>
    </source>
</evidence>